<evidence type="ECO:0000313" key="3">
    <source>
        <dbReference type="EMBL" id="AKF04526.1"/>
    </source>
</evidence>
<dbReference type="AlphaFoldDB" id="A0A0F6YHA1"/>
<keyword evidence="2" id="KW-0732">Signal</keyword>
<dbReference type="Proteomes" id="UP000034883">
    <property type="component" value="Chromosome"/>
</dbReference>
<dbReference type="EMBL" id="CP011125">
    <property type="protein sequence ID" value="AKF04526.1"/>
    <property type="molecule type" value="Genomic_DNA"/>
</dbReference>
<feature type="chain" id="PRO_5002512415" evidence="2">
    <location>
        <begin position="17"/>
        <end position="322"/>
    </location>
</feature>
<feature type="signal peptide" evidence="2">
    <location>
        <begin position="1"/>
        <end position="16"/>
    </location>
</feature>
<protein>
    <submittedName>
        <fullName evidence="3">Uncharacterized protein</fullName>
    </submittedName>
</protein>
<dbReference type="PROSITE" id="PS51257">
    <property type="entry name" value="PROKAR_LIPOPROTEIN"/>
    <property type="match status" value="1"/>
</dbReference>
<proteinExistence type="predicted"/>
<dbReference type="KEGG" id="samy:DB32_001675"/>
<organism evidence="3 4">
    <name type="scientific">Sandaracinus amylolyticus</name>
    <dbReference type="NCBI Taxonomy" id="927083"/>
    <lineage>
        <taxon>Bacteria</taxon>
        <taxon>Pseudomonadati</taxon>
        <taxon>Myxococcota</taxon>
        <taxon>Polyangia</taxon>
        <taxon>Polyangiales</taxon>
        <taxon>Sandaracinaceae</taxon>
        <taxon>Sandaracinus</taxon>
    </lineage>
</organism>
<evidence type="ECO:0000256" key="1">
    <source>
        <dbReference type="SAM" id="MobiDB-lite"/>
    </source>
</evidence>
<keyword evidence="4" id="KW-1185">Reference proteome</keyword>
<sequence>MKNLAFICCLFVGAFACGGGGASDPYGSDASAPDGSDMDSGPTTDAGPSDASAPDGSDMDSGPTTDAGGESCACAASTDLVYVLGDDGELWTYDPTTHDFALVTASLGCAGGSLFSMAIGRDGIAYLMFINGDIQAIDVNDPTSCVDPGYATGQPGFGLFGMGFASNSALDPCDKLYAHTWNGIGGFSQGPDAGRLGRMDADELVLTEIGLIDYNGGELTGTGDGRLFAFAGAPAQIIEYDKDTAEVIATDSLAMNLTNAFAFAFYGGDFILFTESDGDPSYSNVTRFDHDGDGSLTTVVTQAPIRVVGAAVSTCAPLVAAP</sequence>
<reference evidence="3 4" key="1">
    <citation type="submission" date="2015-03" db="EMBL/GenBank/DDBJ databases">
        <title>Genome assembly of Sandaracinus amylolyticus DSM 53668.</title>
        <authorList>
            <person name="Sharma G."/>
            <person name="Subramanian S."/>
        </authorList>
    </citation>
    <scope>NUCLEOTIDE SEQUENCE [LARGE SCALE GENOMIC DNA]</scope>
    <source>
        <strain evidence="3 4">DSM 53668</strain>
    </source>
</reference>
<gene>
    <name evidence="3" type="ORF">DB32_001675</name>
</gene>
<accession>A0A0F6YHA1</accession>
<evidence type="ECO:0000313" key="4">
    <source>
        <dbReference type="Proteomes" id="UP000034883"/>
    </source>
</evidence>
<feature type="region of interest" description="Disordered" evidence="1">
    <location>
        <begin position="26"/>
        <end position="70"/>
    </location>
</feature>
<evidence type="ECO:0000256" key="2">
    <source>
        <dbReference type="SAM" id="SignalP"/>
    </source>
</evidence>
<dbReference type="SUPFAM" id="SSF82171">
    <property type="entry name" value="DPP6 N-terminal domain-like"/>
    <property type="match status" value="1"/>
</dbReference>
<name>A0A0F6YHA1_9BACT</name>